<gene>
    <name evidence="2" type="ORF">J42TS3_49770</name>
</gene>
<accession>A0ABQ4MIX8</accession>
<dbReference type="Proteomes" id="UP000679992">
    <property type="component" value="Unassembled WGS sequence"/>
</dbReference>
<dbReference type="EMBL" id="BOSL01000026">
    <property type="protein sequence ID" value="GIP55942.1"/>
    <property type="molecule type" value="Genomic_DNA"/>
</dbReference>
<protein>
    <recommendedName>
        <fullName evidence="1">RNA polymerase sigma factor 70 region 4 type 2 domain-containing protein</fullName>
    </recommendedName>
</protein>
<dbReference type="InterPro" id="IPR013324">
    <property type="entry name" value="RNA_pol_sigma_r3/r4-like"/>
</dbReference>
<feature type="domain" description="RNA polymerase sigma factor 70 region 4 type 2" evidence="1">
    <location>
        <begin position="120"/>
        <end position="171"/>
    </location>
</feature>
<organism evidence="2 3">
    <name type="scientific">Paenibacillus vini</name>
    <dbReference type="NCBI Taxonomy" id="1476024"/>
    <lineage>
        <taxon>Bacteria</taxon>
        <taxon>Bacillati</taxon>
        <taxon>Bacillota</taxon>
        <taxon>Bacilli</taxon>
        <taxon>Bacillales</taxon>
        <taxon>Paenibacillaceae</taxon>
        <taxon>Paenibacillus</taxon>
    </lineage>
</organism>
<dbReference type="Pfam" id="PF08281">
    <property type="entry name" value="Sigma70_r4_2"/>
    <property type="match status" value="1"/>
</dbReference>
<sequence>MRDLLKSYRLTRYQLHKVKIKADLRKKDIEKLSEEAPEDEDIKYMLREAEQDCERINWYMSNLNYAIGWLNRGHGRGSRRSIHRRSREQLEIIMDPIKMQSFANPAACGSPTTITDSEREMINEALYLLTPRERECYEMKYCGCYSERQIASALNISQVTVHEYIVKAEKKVNESLNNNIFLLAL</sequence>
<reference evidence="2 3" key="1">
    <citation type="submission" date="2021-03" db="EMBL/GenBank/DDBJ databases">
        <title>Antimicrobial resistance genes in bacteria isolated from Japanese honey, and their potential for conferring macrolide and lincosamide resistance in the American foulbrood pathogen Paenibacillus larvae.</title>
        <authorList>
            <person name="Okamoto M."/>
            <person name="Kumagai M."/>
            <person name="Kanamori H."/>
            <person name="Takamatsu D."/>
        </authorList>
    </citation>
    <scope>NUCLEOTIDE SEQUENCE [LARGE SCALE GENOMIC DNA]</scope>
    <source>
        <strain evidence="2 3">J42TS3</strain>
    </source>
</reference>
<dbReference type="RefSeq" id="WP_213656689.1">
    <property type="nucleotide sequence ID" value="NZ_BOSL01000026.1"/>
</dbReference>
<dbReference type="CDD" id="cd06171">
    <property type="entry name" value="Sigma70_r4"/>
    <property type="match status" value="1"/>
</dbReference>
<evidence type="ECO:0000313" key="2">
    <source>
        <dbReference type="EMBL" id="GIP55942.1"/>
    </source>
</evidence>
<evidence type="ECO:0000259" key="1">
    <source>
        <dbReference type="Pfam" id="PF08281"/>
    </source>
</evidence>
<evidence type="ECO:0000313" key="3">
    <source>
        <dbReference type="Proteomes" id="UP000679992"/>
    </source>
</evidence>
<dbReference type="SUPFAM" id="SSF88659">
    <property type="entry name" value="Sigma3 and sigma4 domains of RNA polymerase sigma factors"/>
    <property type="match status" value="1"/>
</dbReference>
<dbReference type="Gene3D" id="1.10.10.10">
    <property type="entry name" value="Winged helix-like DNA-binding domain superfamily/Winged helix DNA-binding domain"/>
    <property type="match status" value="1"/>
</dbReference>
<keyword evidence="3" id="KW-1185">Reference proteome</keyword>
<name>A0ABQ4MIX8_9BACL</name>
<proteinExistence type="predicted"/>
<dbReference type="InterPro" id="IPR013249">
    <property type="entry name" value="RNA_pol_sigma70_r4_t2"/>
</dbReference>
<comment type="caution">
    <text evidence="2">The sequence shown here is derived from an EMBL/GenBank/DDBJ whole genome shotgun (WGS) entry which is preliminary data.</text>
</comment>
<dbReference type="InterPro" id="IPR036388">
    <property type="entry name" value="WH-like_DNA-bd_sf"/>
</dbReference>